<dbReference type="GO" id="GO:0046656">
    <property type="term" value="P:folic acid biosynthetic process"/>
    <property type="evidence" value="ECO:0007669"/>
    <property type="project" value="UniProtKB-KW"/>
</dbReference>
<comment type="caution">
    <text evidence="16">The sequence shown here is derived from an EMBL/GenBank/DDBJ whole genome shotgun (WGS) entry which is preliminary data.</text>
</comment>
<evidence type="ECO:0000256" key="10">
    <source>
        <dbReference type="ARBA" id="ARBA00029409"/>
    </source>
</evidence>
<evidence type="ECO:0000256" key="3">
    <source>
        <dbReference type="ARBA" id="ARBA00013253"/>
    </source>
</evidence>
<comment type="function">
    <text evidence="10">Catalyzes the transfer of pyrophosphate from adenosine triphosphate (ATP) to 6-hydroxymethyl-7,8-dihydropterin, an enzymatic step in folate biosynthesis pathway.</text>
</comment>
<evidence type="ECO:0000256" key="7">
    <source>
        <dbReference type="ARBA" id="ARBA00022777"/>
    </source>
</evidence>
<dbReference type="GO" id="GO:0003848">
    <property type="term" value="F:2-amino-4-hydroxy-6-hydroxymethyldihydropteridine diphosphokinase activity"/>
    <property type="evidence" value="ECO:0007669"/>
    <property type="project" value="UniProtKB-EC"/>
</dbReference>
<sequence length="564" mass="63417">MSHLTENDQRLQRPNTSGMNEQKTRKALLSLGSNLGEREQYLCRARTAIASRHRIVRQSRELNNAALIVTEQPDFLNQIVEIETTDSPEGLLLFLKEIERDLGRMHRERYGPREIDLDILIFEDVQMQTDFLRLPHPGLIDREYLHVLLAEPPFTESEKARHIDAARKGMLSTLLLPLGLFIASVAFVFLPADGVAAPIVPAEALPEALPVHESGSFYYRSPASVDAQEQKAYAEALQLHYADFQNDLKSDFKKLEGRSFDASLLNDLAVIAAEDNDLEGAEALFRLSLSRKDALPTRLNLIFLYLSQNIEEAGAMLAELQLKLSDERRLAVLQALRIRRFDVAADRFLRSWMQADALLPLSPSLKKAAKETAALFEATERKKDALLLYQEIDSRSGGTDSDVVSALARLTEDVLKDRDLALSLYRRLLTLNTAVDDEDLRHYAQLLFKSRDFAGVEQALKRLKRPSIDDIRLRITARLRLDPDADIDALIEGASSVTGSRPRTLFLVNDEKRPGQPSLFDGLLLNATQATLKGDLPYTLRMEFFGSADPATIAEDRRIQQGGY</sequence>
<feature type="transmembrane region" description="Helical" evidence="14">
    <location>
        <begin position="169"/>
        <end position="190"/>
    </location>
</feature>
<keyword evidence="6" id="KW-0547">Nucleotide-binding</keyword>
<dbReference type="GO" id="GO:0046654">
    <property type="term" value="P:tetrahydrofolate biosynthetic process"/>
    <property type="evidence" value="ECO:0007669"/>
    <property type="project" value="UniProtKB-UniPathway"/>
</dbReference>
<keyword evidence="8" id="KW-0067">ATP-binding</keyword>
<organism evidence="16 17">
    <name type="scientific">Leptonema illini</name>
    <dbReference type="NCBI Taxonomy" id="183"/>
    <lineage>
        <taxon>Bacteria</taxon>
        <taxon>Pseudomonadati</taxon>
        <taxon>Spirochaetota</taxon>
        <taxon>Spirochaetia</taxon>
        <taxon>Leptospirales</taxon>
        <taxon>Leptospiraceae</taxon>
        <taxon>Leptonema</taxon>
    </lineage>
</organism>
<evidence type="ECO:0000256" key="5">
    <source>
        <dbReference type="ARBA" id="ARBA00022679"/>
    </source>
</evidence>
<keyword evidence="14" id="KW-0812">Transmembrane</keyword>
<evidence type="ECO:0000313" key="16">
    <source>
        <dbReference type="EMBL" id="KAB2932229.1"/>
    </source>
</evidence>
<keyword evidence="14" id="KW-1133">Transmembrane helix</keyword>
<evidence type="ECO:0000256" key="13">
    <source>
        <dbReference type="SAM" id="MobiDB-lite"/>
    </source>
</evidence>
<dbReference type="Pfam" id="PF01288">
    <property type="entry name" value="HPPK"/>
    <property type="match status" value="1"/>
</dbReference>
<comment type="pathway">
    <text evidence="1">Cofactor biosynthesis; tetrahydrofolate biosynthesis; 2-amino-4-hydroxy-6-hydroxymethyl-7,8-dihydropteridine diphosphate from 7,8-dihydroneopterin triphosphate: step 4/4.</text>
</comment>
<dbReference type="InterPro" id="IPR000550">
    <property type="entry name" value="Hppk"/>
</dbReference>
<dbReference type="GO" id="GO:0016301">
    <property type="term" value="F:kinase activity"/>
    <property type="evidence" value="ECO:0007669"/>
    <property type="project" value="UniProtKB-KW"/>
</dbReference>
<reference evidence="16 17" key="1">
    <citation type="submission" date="2019-10" db="EMBL/GenBank/DDBJ databases">
        <title>Extracellular Electron Transfer in a Candidatus Methanoperedens spp. Enrichment Culture.</title>
        <authorList>
            <person name="Berger S."/>
            <person name="Rangel Shaw D."/>
            <person name="Berben T."/>
            <person name="In 'T Zandt M."/>
            <person name="Frank J."/>
            <person name="Reimann J."/>
            <person name="Jetten M.S.M."/>
            <person name="Welte C.U."/>
        </authorList>
    </citation>
    <scope>NUCLEOTIDE SEQUENCE [LARGE SCALE GENOMIC DNA]</scope>
    <source>
        <strain evidence="16">SB12</strain>
    </source>
</reference>
<evidence type="ECO:0000256" key="14">
    <source>
        <dbReference type="SAM" id="Phobius"/>
    </source>
</evidence>
<dbReference type="PANTHER" id="PTHR43071:SF1">
    <property type="entry name" value="2-AMINO-4-HYDROXY-6-HYDROXYMETHYLDIHYDROPTERIDINE PYROPHOSPHOKINASE"/>
    <property type="match status" value="1"/>
</dbReference>
<evidence type="ECO:0000256" key="6">
    <source>
        <dbReference type="ARBA" id="ARBA00022741"/>
    </source>
</evidence>
<evidence type="ECO:0000256" key="1">
    <source>
        <dbReference type="ARBA" id="ARBA00005051"/>
    </source>
</evidence>
<dbReference type="Gene3D" id="3.30.70.560">
    <property type="entry name" value="7,8-Dihydro-6-hydroxymethylpterin-pyrophosphokinase HPPK"/>
    <property type="match status" value="1"/>
</dbReference>
<dbReference type="SUPFAM" id="SSF55083">
    <property type="entry name" value="6-hydroxymethyl-7,8-dihydropterin pyrophosphokinase, HPPK"/>
    <property type="match status" value="1"/>
</dbReference>
<evidence type="ECO:0000256" key="11">
    <source>
        <dbReference type="ARBA" id="ARBA00029766"/>
    </source>
</evidence>
<keyword evidence="5 16" id="KW-0808">Transferase</keyword>
<dbReference type="PANTHER" id="PTHR43071">
    <property type="entry name" value="2-AMINO-4-HYDROXY-6-HYDROXYMETHYLDIHYDROPTERIDINE PYROPHOSPHOKINASE"/>
    <property type="match status" value="1"/>
</dbReference>
<dbReference type="PROSITE" id="PS00794">
    <property type="entry name" value="HPPK"/>
    <property type="match status" value="1"/>
</dbReference>
<dbReference type="InterPro" id="IPR035907">
    <property type="entry name" value="Hppk_sf"/>
</dbReference>
<dbReference type="NCBIfam" id="TIGR01498">
    <property type="entry name" value="folK"/>
    <property type="match status" value="1"/>
</dbReference>
<evidence type="ECO:0000256" key="8">
    <source>
        <dbReference type="ARBA" id="ARBA00022840"/>
    </source>
</evidence>
<gene>
    <name evidence="16" type="primary">folK</name>
    <name evidence="16" type="ORF">F9K24_11545</name>
</gene>
<accession>A0A833LYN2</accession>
<feature type="compositionally biased region" description="Polar residues" evidence="13">
    <location>
        <begin position="12"/>
        <end position="21"/>
    </location>
</feature>
<protein>
    <recommendedName>
        <fullName evidence="4">2-amino-4-hydroxy-6-hydroxymethyldihydropteridine pyrophosphokinase</fullName>
        <ecNumber evidence="3">2.7.6.3</ecNumber>
    </recommendedName>
    <alternativeName>
        <fullName evidence="11">6-hydroxymethyl-7,8-dihydropterin pyrophosphokinase</fullName>
    </alternativeName>
    <alternativeName>
        <fullName evidence="12">7,8-dihydro-6-hydroxymethylpterin-pyrophosphokinase</fullName>
    </alternativeName>
</protein>
<keyword evidence="7 16" id="KW-0418">Kinase</keyword>
<keyword evidence="9" id="KW-0289">Folate biosynthesis</keyword>
<dbReference type="GO" id="GO:0005524">
    <property type="term" value="F:ATP binding"/>
    <property type="evidence" value="ECO:0007669"/>
    <property type="project" value="UniProtKB-KW"/>
</dbReference>
<dbReference type="CDD" id="cd00483">
    <property type="entry name" value="HPPK"/>
    <property type="match status" value="1"/>
</dbReference>
<feature type="domain" description="7,8-dihydro-6-hydroxymethylpterin-pyrophosphokinase" evidence="15">
    <location>
        <begin position="109"/>
        <end position="120"/>
    </location>
</feature>
<evidence type="ECO:0000256" key="2">
    <source>
        <dbReference type="ARBA" id="ARBA00005810"/>
    </source>
</evidence>
<evidence type="ECO:0000256" key="12">
    <source>
        <dbReference type="ARBA" id="ARBA00033413"/>
    </source>
</evidence>
<dbReference type="EC" id="2.7.6.3" evidence="3"/>
<feature type="compositionally biased region" description="Basic and acidic residues" evidence="13">
    <location>
        <begin position="1"/>
        <end position="11"/>
    </location>
</feature>
<name>A0A833LYN2_9LEPT</name>
<comment type="similarity">
    <text evidence="2">Belongs to the HPPK family.</text>
</comment>
<evidence type="ECO:0000256" key="4">
    <source>
        <dbReference type="ARBA" id="ARBA00016218"/>
    </source>
</evidence>
<evidence type="ECO:0000259" key="15">
    <source>
        <dbReference type="PROSITE" id="PS00794"/>
    </source>
</evidence>
<dbReference type="Proteomes" id="UP000460298">
    <property type="component" value="Unassembled WGS sequence"/>
</dbReference>
<proteinExistence type="inferred from homology"/>
<dbReference type="EMBL" id="WBUI01000010">
    <property type="protein sequence ID" value="KAB2932229.1"/>
    <property type="molecule type" value="Genomic_DNA"/>
</dbReference>
<evidence type="ECO:0000313" key="17">
    <source>
        <dbReference type="Proteomes" id="UP000460298"/>
    </source>
</evidence>
<evidence type="ECO:0000256" key="9">
    <source>
        <dbReference type="ARBA" id="ARBA00022909"/>
    </source>
</evidence>
<keyword evidence="14" id="KW-0472">Membrane</keyword>
<dbReference type="AlphaFoldDB" id="A0A833LYN2"/>
<feature type="region of interest" description="Disordered" evidence="13">
    <location>
        <begin position="1"/>
        <end position="23"/>
    </location>
</feature>
<dbReference type="UniPathway" id="UPA00077">
    <property type="reaction ID" value="UER00155"/>
</dbReference>